<feature type="region of interest" description="Disordered" evidence="1">
    <location>
        <begin position="484"/>
        <end position="521"/>
    </location>
</feature>
<reference evidence="2 3" key="1">
    <citation type="submission" date="2018-06" db="EMBL/GenBank/DDBJ databases">
        <title>Whole genome sequencing of Candida tropicalis (genome annotated by CSBL at Korea University).</title>
        <authorList>
            <person name="Ahn J."/>
        </authorList>
    </citation>
    <scope>NUCLEOTIDE SEQUENCE [LARGE SCALE GENOMIC DNA]</scope>
    <source>
        <strain evidence="2 3">ATCC 20962</strain>
    </source>
</reference>
<feature type="compositionally biased region" description="Low complexity" evidence="1">
    <location>
        <begin position="424"/>
        <end position="437"/>
    </location>
</feature>
<feature type="compositionally biased region" description="Basic residues" evidence="1">
    <location>
        <begin position="509"/>
        <end position="521"/>
    </location>
</feature>
<feature type="region of interest" description="Disordered" evidence="1">
    <location>
        <begin position="235"/>
        <end position="256"/>
    </location>
</feature>
<feature type="region of interest" description="Disordered" evidence="1">
    <location>
        <begin position="156"/>
        <end position="195"/>
    </location>
</feature>
<feature type="compositionally biased region" description="Polar residues" evidence="1">
    <location>
        <begin position="180"/>
        <end position="193"/>
    </location>
</feature>
<accession>A0A367YGE2</accession>
<organism evidence="2 3">
    <name type="scientific">Candida viswanathii</name>
    <dbReference type="NCBI Taxonomy" id="5486"/>
    <lineage>
        <taxon>Eukaryota</taxon>
        <taxon>Fungi</taxon>
        <taxon>Dikarya</taxon>
        <taxon>Ascomycota</taxon>
        <taxon>Saccharomycotina</taxon>
        <taxon>Pichiomycetes</taxon>
        <taxon>Debaryomycetaceae</taxon>
        <taxon>Candida/Lodderomyces clade</taxon>
        <taxon>Candida</taxon>
    </lineage>
</organism>
<dbReference type="EMBL" id="QLNQ01000021">
    <property type="protein sequence ID" value="RCK64934.1"/>
    <property type="molecule type" value="Genomic_DNA"/>
</dbReference>
<gene>
    <name evidence="2" type="ORF">Cantr_00519</name>
</gene>
<feature type="region of interest" description="Disordered" evidence="1">
    <location>
        <begin position="1"/>
        <end position="27"/>
    </location>
</feature>
<evidence type="ECO:0000313" key="3">
    <source>
        <dbReference type="Proteomes" id="UP000253472"/>
    </source>
</evidence>
<keyword evidence="3" id="KW-1185">Reference proteome</keyword>
<dbReference type="OrthoDB" id="4068467at2759"/>
<dbReference type="Gene3D" id="3.40.50.620">
    <property type="entry name" value="HUPs"/>
    <property type="match status" value="1"/>
</dbReference>
<protein>
    <recommendedName>
        <fullName evidence="4">UspA domain-containing protein</fullName>
    </recommendedName>
</protein>
<comment type="caution">
    <text evidence="2">The sequence shown here is derived from an EMBL/GenBank/DDBJ whole genome shotgun (WGS) entry which is preliminary data.</text>
</comment>
<evidence type="ECO:0000256" key="1">
    <source>
        <dbReference type="SAM" id="MobiDB-lite"/>
    </source>
</evidence>
<feature type="compositionally biased region" description="Basic and acidic residues" evidence="1">
    <location>
        <begin position="498"/>
        <end position="508"/>
    </location>
</feature>
<sequence length="521" mass="58336">MTTLLTTKTSTTTTTTLTGTASTPRTTTRTATLPKFSRCVSFNNLNPPEYDTDFPFNSPIYGNGGSTTTSDGNYVLSASSTFHTASLEEYSFDYGRKNSNPLSTAPATRRKRLKLPPPPEKSILKNKVSSKQLEYNHLFQDNLADATINYHREEELLDDEKENSSSSTSSANSSPLLTAVSGNGNVPDLNSQAPRRKSLAGLTDEELMAMDPQYLNTKSNVSQFKFDNQQTYYLSPSSRRTSIPTESSFPKKSMYPSSNDNNYRSFSLTVKSSPTIEPNRRILCVISGRRHTWLAPEAVAENLIDGDHLIVVSVIPEKFMKEKKAEERVDLVCRRLLSHYVSCVEKLLVNVKVTVELVIEEGTNGSTYRHVINNFQPHLVVVGHKGTSARNSMRSWCIKNMPVPVITVQPKAKRNEPAIRFDDNSSQSLNSSSASIDSTDDKFDDLLQRIKSISDSSLKVSLSTKKPSEQSMYKVKSMISIEDDEEVKRKQEMRKKRSESLKSNESAKPKKKSFWKKMLGK</sequence>
<dbReference type="SUPFAM" id="SSF52402">
    <property type="entry name" value="Adenine nucleotide alpha hydrolases-like"/>
    <property type="match status" value="1"/>
</dbReference>
<feature type="region of interest" description="Disordered" evidence="1">
    <location>
        <begin position="94"/>
        <end position="127"/>
    </location>
</feature>
<dbReference type="AlphaFoldDB" id="A0A367YGE2"/>
<evidence type="ECO:0000313" key="2">
    <source>
        <dbReference type="EMBL" id="RCK64934.1"/>
    </source>
</evidence>
<dbReference type="InterPro" id="IPR014729">
    <property type="entry name" value="Rossmann-like_a/b/a_fold"/>
</dbReference>
<proteinExistence type="predicted"/>
<feature type="compositionally biased region" description="Low complexity" evidence="1">
    <location>
        <begin position="164"/>
        <end position="179"/>
    </location>
</feature>
<dbReference type="Proteomes" id="UP000253472">
    <property type="component" value="Unassembled WGS sequence"/>
</dbReference>
<feature type="region of interest" description="Disordered" evidence="1">
    <location>
        <begin position="417"/>
        <end position="437"/>
    </location>
</feature>
<evidence type="ECO:0008006" key="4">
    <source>
        <dbReference type="Google" id="ProtNLM"/>
    </source>
</evidence>
<feature type="compositionally biased region" description="Polar residues" evidence="1">
    <location>
        <begin position="97"/>
        <end position="106"/>
    </location>
</feature>
<name>A0A367YGE2_9ASCO</name>